<dbReference type="CDD" id="cd16272">
    <property type="entry name" value="RNaseZ_MBL-fold"/>
    <property type="match status" value="1"/>
</dbReference>
<evidence type="ECO:0000313" key="2">
    <source>
        <dbReference type="EMBL" id="CDM65312.1"/>
    </source>
</evidence>
<accession>A0A0B6WX38</accession>
<reference evidence="2 3" key="2">
    <citation type="submission" date="2015-01" db="EMBL/GenBank/DDBJ databases">
        <title>Complete genome sequence of Pyrinomonas methylaliphatogenes type strain K22T.</title>
        <authorList>
            <person name="Lee K.C.Y."/>
            <person name="Power J.F."/>
            <person name="Dunfield P.F."/>
            <person name="Morgan X.C."/>
            <person name="Huttenhower C."/>
            <person name="Stott M.B."/>
        </authorList>
    </citation>
    <scope>NUCLEOTIDE SEQUENCE [LARGE SCALE GENOMIC DNA]</scope>
    <source>
        <strain evidence="2 3">K22</strain>
    </source>
</reference>
<dbReference type="STRING" id="454194.PYK22_01310"/>
<organism evidence="2 3">
    <name type="scientific">Pyrinomonas methylaliphatogenes</name>
    <dbReference type="NCBI Taxonomy" id="454194"/>
    <lineage>
        <taxon>Bacteria</taxon>
        <taxon>Pseudomonadati</taxon>
        <taxon>Acidobacteriota</taxon>
        <taxon>Blastocatellia</taxon>
        <taxon>Blastocatellales</taxon>
        <taxon>Pyrinomonadaceae</taxon>
        <taxon>Pyrinomonas</taxon>
    </lineage>
</organism>
<gene>
    <name evidence="2" type="ORF">PYK22_01310</name>
</gene>
<dbReference type="GO" id="GO:0042781">
    <property type="term" value="F:3'-tRNA processing endoribonuclease activity"/>
    <property type="evidence" value="ECO:0007669"/>
    <property type="project" value="TreeGrafter"/>
</dbReference>
<dbReference type="SMART" id="SM00849">
    <property type="entry name" value="Lactamase_B"/>
    <property type="match status" value="1"/>
</dbReference>
<name>A0A0B6WX38_9BACT</name>
<sequence length="254" mass="28334">MKLIVLGSGTSVPHPARAAPAHWVETAAGAALLDCGADAAHRMAAQHLAWERLAAIWISHFHLDHVGGLLPFLFGTKYAPQTQIRRHPLIIYGPQGLKRLIERLDAANDYGLLDQPFPLEIKEVLPGERFELLPDLTAQPFKTPHTSESLGLKLWDRQGRSLVYTADTGYDERLSEEARDASLLLIECSFRRNKPVTTHLEFSEAIEIARGANVRWAVLVHLYPEMDEFDAQTEAKVLWTGKTLAAYDGLTIEL</sequence>
<dbReference type="Pfam" id="PF23023">
    <property type="entry name" value="Anti-Pycsar_Apyc1"/>
    <property type="match status" value="1"/>
</dbReference>
<evidence type="ECO:0000259" key="1">
    <source>
        <dbReference type="SMART" id="SM00849"/>
    </source>
</evidence>
<dbReference type="InterPro" id="IPR001279">
    <property type="entry name" value="Metallo-B-lactamas"/>
</dbReference>
<dbReference type="RefSeq" id="WP_041975309.1">
    <property type="nucleotide sequence ID" value="NZ_CBXV010000004.1"/>
</dbReference>
<dbReference type="Gene3D" id="3.60.15.10">
    <property type="entry name" value="Ribonuclease Z/Hydroxyacylglutathione hydrolase-like"/>
    <property type="match status" value="1"/>
</dbReference>
<dbReference type="AlphaFoldDB" id="A0A0B6WX38"/>
<dbReference type="PANTHER" id="PTHR46018:SF2">
    <property type="entry name" value="ZINC PHOSPHODIESTERASE ELAC PROTEIN 1"/>
    <property type="match status" value="1"/>
</dbReference>
<feature type="domain" description="Metallo-beta-lactamase" evidence="1">
    <location>
        <begin position="18"/>
        <end position="199"/>
    </location>
</feature>
<keyword evidence="3" id="KW-1185">Reference proteome</keyword>
<protein>
    <submittedName>
        <fullName evidence="2">Metal-dependent hydrolase, beta-lactamase superfamily III</fullName>
    </submittedName>
</protein>
<reference evidence="2 3" key="1">
    <citation type="submission" date="2013-12" db="EMBL/GenBank/DDBJ databases">
        <authorList>
            <person name="Stott M."/>
        </authorList>
    </citation>
    <scope>NUCLEOTIDE SEQUENCE [LARGE SCALE GENOMIC DNA]</scope>
    <source>
        <strain evidence="2 3">K22</strain>
    </source>
</reference>
<proteinExistence type="predicted"/>
<dbReference type="InterPro" id="IPR036866">
    <property type="entry name" value="RibonucZ/Hydroxyglut_hydro"/>
</dbReference>
<dbReference type="EMBL" id="CBXV010000004">
    <property type="protein sequence ID" value="CDM65312.1"/>
    <property type="molecule type" value="Genomic_DNA"/>
</dbReference>
<dbReference type="OrthoDB" id="9800940at2"/>
<keyword evidence="2" id="KW-0378">Hydrolase</keyword>
<dbReference type="PANTHER" id="PTHR46018">
    <property type="entry name" value="ZINC PHOSPHODIESTERASE ELAC PROTEIN 1"/>
    <property type="match status" value="1"/>
</dbReference>
<evidence type="ECO:0000313" key="3">
    <source>
        <dbReference type="Proteomes" id="UP000031518"/>
    </source>
</evidence>
<dbReference type="SUPFAM" id="SSF56281">
    <property type="entry name" value="Metallo-hydrolase/oxidoreductase"/>
    <property type="match status" value="1"/>
</dbReference>
<dbReference type="Proteomes" id="UP000031518">
    <property type="component" value="Unassembled WGS sequence"/>
</dbReference>